<dbReference type="VEuPathDB" id="TrichDB:TRFO_20829"/>
<name>A0A1J4KFN2_9EUKA</name>
<evidence type="ECO:0000313" key="2">
    <source>
        <dbReference type="EMBL" id="OHT10027.1"/>
    </source>
</evidence>
<protein>
    <submittedName>
        <fullName evidence="2">Uncharacterized protein</fullName>
    </submittedName>
</protein>
<organism evidence="2 3">
    <name type="scientific">Tritrichomonas foetus</name>
    <dbReference type="NCBI Taxonomy" id="1144522"/>
    <lineage>
        <taxon>Eukaryota</taxon>
        <taxon>Metamonada</taxon>
        <taxon>Parabasalia</taxon>
        <taxon>Tritrichomonadida</taxon>
        <taxon>Tritrichomonadidae</taxon>
        <taxon>Tritrichomonas</taxon>
    </lineage>
</organism>
<comment type="caution">
    <text evidence="2">The sequence shown here is derived from an EMBL/GenBank/DDBJ whole genome shotgun (WGS) entry which is preliminary data.</text>
</comment>
<reference evidence="2" key="1">
    <citation type="submission" date="2016-10" db="EMBL/GenBank/DDBJ databases">
        <authorList>
            <person name="Benchimol M."/>
            <person name="Almeida L.G."/>
            <person name="Vasconcelos A.T."/>
            <person name="Perreira-Neves A."/>
            <person name="Rosa I.A."/>
            <person name="Tasca T."/>
            <person name="Bogo M.R."/>
            <person name="de Souza W."/>
        </authorList>
    </citation>
    <scope>NUCLEOTIDE SEQUENCE [LARGE SCALE GENOMIC DNA]</scope>
    <source>
        <strain evidence="2">K</strain>
    </source>
</reference>
<evidence type="ECO:0000313" key="3">
    <source>
        <dbReference type="Proteomes" id="UP000179807"/>
    </source>
</evidence>
<feature type="region of interest" description="Disordered" evidence="1">
    <location>
        <begin position="1"/>
        <end position="23"/>
    </location>
</feature>
<dbReference type="EMBL" id="MLAK01000623">
    <property type="protein sequence ID" value="OHT10027.1"/>
    <property type="molecule type" value="Genomic_DNA"/>
</dbReference>
<accession>A0A1J4KFN2</accession>
<keyword evidence="3" id="KW-1185">Reference proteome</keyword>
<dbReference type="AlphaFoldDB" id="A0A1J4KFN2"/>
<gene>
    <name evidence="2" type="ORF">TRFO_20829</name>
</gene>
<sequence>MSSKKKPRSISAKGKKGVDETEKLASGNGWTTAAVQKYLEATTDEERLNQLLAMFSITEQEYQYDFKSTATIDFHFANVLYCTEANFDPHKIQFFCRTLHKMLETGIQKIQENSELDFDELRDELYEMFHVAFNEFNTPEYLFTPPEATELIKHVTLTFLRPIRLILHPYYLENHSTYLLELKKVFRPVKPVPLSECEEIMPVIDEDKQFPILTMPKEGTIDLEGVRQAIKQYTDGIIQTIEKRYDDLDEQIARLNPMMSPT</sequence>
<proteinExistence type="predicted"/>
<dbReference type="Proteomes" id="UP000179807">
    <property type="component" value="Unassembled WGS sequence"/>
</dbReference>
<dbReference type="OrthoDB" id="10263301at2759"/>
<dbReference type="GeneID" id="94836316"/>
<evidence type="ECO:0000256" key="1">
    <source>
        <dbReference type="SAM" id="MobiDB-lite"/>
    </source>
</evidence>
<dbReference type="RefSeq" id="XP_068363163.1">
    <property type="nucleotide sequence ID" value="XM_068501612.1"/>
</dbReference>